<accession>A0A3P6UL00</accession>
<sequence length="96" mass="11045">MYALVESQKELALLKERNSKLEAEKLQASNCYRRIDELRNNVICLVQMTAEEDGAEEDGWGNDWNASRPVQVTTFHFTVQPLGIVRYPKILYALDV</sequence>
<dbReference type="EMBL" id="UYRV01026148">
    <property type="protein sequence ID" value="VDK78774.1"/>
    <property type="molecule type" value="Genomic_DNA"/>
</dbReference>
<keyword evidence="3" id="KW-1185">Reference proteome</keyword>
<protein>
    <submittedName>
        <fullName evidence="2">Uncharacterized protein</fullName>
    </submittedName>
</protein>
<name>A0A3P6UL00_CYLGO</name>
<proteinExistence type="predicted"/>
<organism evidence="2 3">
    <name type="scientific">Cylicostephanus goldi</name>
    <name type="common">Nematode worm</name>
    <dbReference type="NCBI Taxonomy" id="71465"/>
    <lineage>
        <taxon>Eukaryota</taxon>
        <taxon>Metazoa</taxon>
        <taxon>Ecdysozoa</taxon>
        <taxon>Nematoda</taxon>
        <taxon>Chromadorea</taxon>
        <taxon>Rhabditida</taxon>
        <taxon>Rhabditina</taxon>
        <taxon>Rhabditomorpha</taxon>
        <taxon>Strongyloidea</taxon>
        <taxon>Strongylidae</taxon>
        <taxon>Cylicostephanus</taxon>
    </lineage>
</organism>
<feature type="coiled-coil region" evidence="1">
    <location>
        <begin position="4"/>
        <end position="41"/>
    </location>
</feature>
<dbReference type="AlphaFoldDB" id="A0A3P6UL00"/>
<keyword evidence="1" id="KW-0175">Coiled coil</keyword>
<dbReference type="Proteomes" id="UP000271889">
    <property type="component" value="Unassembled WGS sequence"/>
</dbReference>
<evidence type="ECO:0000313" key="2">
    <source>
        <dbReference type="EMBL" id="VDK78774.1"/>
    </source>
</evidence>
<evidence type="ECO:0000256" key="1">
    <source>
        <dbReference type="SAM" id="Coils"/>
    </source>
</evidence>
<reference evidence="2 3" key="1">
    <citation type="submission" date="2018-11" db="EMBL/GenBank/DDBJ databases">
        <authorList>
            <consortium name="Pathogen Informatics"/>
        </authorList>
    </citation>
    <scope>NUCLEOTIDE SEQUENCE [LARGE SCALE GENOMIC DNA]</scope>
</reference>
<gene>
    <name evidence="2" type="ORF">CGOC_LOCUS7491</name>
</gene>
<evidence type="ECO:0000313" key="3">
    <source>
        <dbReference type="Proteomes" id="UP000271889"/>
    </source>
</evidence>